<dbReference type="STRING" id="60169.A0A1V6NT12"/>
<dbReference type="OrthoDB" id="10021397at2759"/>
<dbReference type="EMBL" id="MDYM01000003">
    <property type="protein sequence ID" value="OQD67662.1"/>
    <property type="molecule type" value="Genomic_DNA"/>
</dbReference>
<reference evidence="3" key="1">
    <citation type="journal article" date="2017" name="Nat. Microbiol.">
        <title>Global analysis of biosynthetic gene clusters reveals vast potential of secondary metabolite production in Penicillium species.</title>
        <authorList>
            <person name="Nielsen J.C."/>
            <person name="Grijseels S."/>
            <person name="Prigent S."/>
            <person name="Ji B."/>
            <person name="Dainat J."/>
            <person name="Nielsen K.F."/>
            <person name="Frisvad J.C."/>
            <person name="Workman M."/>
            <person name="Nielsen J."/>
        </authorList>
    </citation>
    <scope>NUCLEOTIDE SEQUENCE [LARGE SCALE GENOMIC DNA]</scope>
    <source>
        <strain evidence="3">IBT 4502</strain>
    </source>
</reference>
<name>A0A1V6NT12_PENPO</name>
<keyword evidence="1" id="KW-0812">Transmembrane</keyword>
<keyword evidence="3" id="KW-1185">Reference proteome</keyword>
<sequence length="114" mass="12002">MVTGYTVSTLTTKPEDTGAGLKLQNVAQIGGQVIALAVAGRIYQSRALNNLQSALAGHGYSYAEIWGAVAAAEAISQAMRMTFVLVPVAGGVMFIAAFFMKWEKLFGHHVAVDG</sequence>
<proteinExistence type="predicted"/>
<organism evidence="2 3">
    <name type="scientific">Penicillium polonicum</name>
    <dbReference type="NCBI Taxonomy" id="60169"/>
    <lineage>
        <taxon>Eukaryota</taxon>
        <taxon>Fungi</taxon>
        <taxon>Dikarya</taxon>
        <taxon>Ascomycota</taxon>
        <taxon>Pezizomycotina</taxon>
        <taxon>Eurotiomycetes</taxon>
        <taxon>Eurotiomycetidae</taxon>
        <taxon>Eurotiales</taxon>
        <taxon>Aspergillaceae</taxon>
        <taxon>Penicillium</taxon>
    </lineage>
</organism>
<feature type="transmembrane region" description="Helical" evidence="1">
    <location>
        <begin position="82"/>
        <end position="100"/>
    </location>
</feature>
<dbReference type="Proteomes" id="UP000191408">
    <property type="component" value="Unassembled WGS sequence"/>
</dbReference>
<gene>
    <name evidence="2" type="ORF">PENPOL_c003G04598</name>
</gene>
<accession>A0A1V6NT12</accession>
<protein>
    <submittedName>
        <fullName evidence="2">Uncharacterized protein</fullName>
    </submittedName>
</protein>
<keyword evidence="1" id="KW-1133">Transmembrane helix</keyword>
<comment type="caution">
    <text evidence="2">The sequence shown here is derived from an EMBL/GenBank/DDBJ whole genome shotgun (WGS) entry which is preliminary data.</text>
</comment>
<dbReference type="AlphaFoldDB" id="A0A1V6NT12"/>
<evidence type="ECO:0000256" key="1">
    <source>
        <dbReference type="SAM" id="Phobius"/>
    </source>
</evidence>
<keyword evidence="1" id="KW-0472">Membrane</keyword>
<evidence type="ECO:0000313" key="2">
    <source>
        <dbReference type="EMBL" id="OQD67662.1"/>
    </source>
</evidence>
<evidence type="ECO:0000313" key="3">
    <source>
        <dbReference type="Proteomes" id="UP000191408"/>
    </source>
</evidence>